<dbReference type="EMBL" id="VOOS01000002">
    <property type="protein sequence ID" value="TXB65787.1"/>
    <property type="molecule type" value="Genomic_DNA"/>
</dbReference>
<dbReference type="OrthoDB" id="1178902at2"/>
<feature type="region of interest" description="Disordered" evidence="1">
    <location>
        <begin position="115"/>
        <end position="138"/>
    </location>
</feature>
<dbReference type="InterPro" id="IPR036163">
    <property type="entry name" value="HMA_dom_sf"/>
</dbReference>
<dbReference type="AlphaFoldDB" id="A0A5C6RUN2"/>
<feature type="domain" description="HMA" evidence="3">
    <location>
        <begin position="41"/>
        <end position="108"/>
    </location>
</feature>
<dbReference type="Pfam" id="PF00403">
    <property type="entry name" value="HMA"/>
    <property type="match status" value="1"/>
</dbReference>
<organism evidence="4 5">
    <name type="scientific">Vicingus serpentipes</name>
    <dbReference type="NCBI Taxonomy" id="1926625"/>
    <lineage>
        <taxon>Bacteria</taxon>
        <taxon>Pseudomonadati</taxon>
        <taxon>Bacteroidota</taxon>
        <taxon>Flavobacteriia</taxon>
        <taxon>Flavobacteriales</taxon>
        <taxon>Vicingaceae</taxon>
        <taxon>Vicingus</taxon>
    </lineage>
</organism>
<dbReference type="Proteomes" id="UP000321721">
    <property type="component" value="Unassembled WGS sequence"/>
</dbReference>
<sequence>MKKVIKIASISLILSLAACGTSSNNDEVSAEALEVLQENVVIADYKVDGMVCAMGCAKTIEDEIGGMNGVTVSNVDFESGKAHFEFDKTQTSEADIKAKIATLADGQYIVGEWSEEEVKETEESENIEESSDETSDLSDKVEVSFSNFEIPNLFTLLVKSL</sequence>
<evidence type="ECO:0000313" key="5">
    <source>
        <dbReference type="Proteomes" id="UP000321721"/>
    </source>
</evidence>
<comment type="caution">
    <text evidence="4">The sequence shown here is derived from an EMBL/GenBank/DDBJ whole genome shotgun (WGS) entry which is preliminary data.</text>
</comment>
<dbReference type="GO" id="GO:0046872">
    <property type="term" value="F:metal ion binding"/>
    <property type="evidence" value="ECO:0007669"/>
    <property type="project" value="InterPro"/>
</dbReference>
<feature type="signal peptide" evidence="2">
    <location>
        <begin position="1"/>
        <end position="24"/>
    </location>
</feature>
<dbReference type="CDD" id="cd00371">
    <property type="entry name" value="HMA"/>
    <property type="match status" value="1"/>
</dbReference>
<evidence type="ECO:0000259" key="3">
    <source>
        <dbReference type="PROSITE" id="PS50846"/>
    </source>
</evidence>
<name>A0A5C6RUN2_9FLAO</name>
<reference evidence="4 5" key="1">
    <citation type="submission" date="2019-08" db="EMBL/GenBank/DDBJ databases">
        <title>Genome of Vicingus serpentipes NCIMB 15042.</title>
        <authorList>
            <person name="Bowman J.P."/>
        </authorList>
    </citation>
    <scope>NUCLEOTIDE SEQUENCE [LARGE SCALE GENOMIC DNA]</scope>
    <source>
        <strain evidence="4 5">NCIMB 15042</strain>
    </source>
</reference>
<dbReference type="PROSITE" id="PS51257">
    <property type="entry name" value="PROKAR_LIPOPROTEIN"/>
    <property type="match status" value="1"/>
</dbReference>
<dbReference type="SUPFAM" id="SSF55008">
    <property type="entry name" value="HMA, heavy metal-associated domain"/>
    <property type="match status" value="1"/>
</dbReference>
<evidence type="ECO:0000256" key="1">
    <source>
        <dbReference type="SAM" id="MobiDB-lite"/>
    </source>
</evidence>
<gene>
    <name evidence="4" type="ORF">FRY74_04260</name>
</gene>
<evidence type="ECO:0000313" key="4">
    <source>
        <dbReference type="EMBL" id="TXB65787.1"/>
    </source>
</evidence>
<feature type="compositionally biased region" description="Acidic residues" evidence="1">
    <location>
        <begin position="115"/>
        <end position="136"/>
    </location>
</feature>
<dbReference type="PROSITE" id="PS50846">
    <property type="entry name" value="HMA_2"/>
    <property type="match status" value="1"/>
</dbReference>
<dbReference type="Gene3D" id="3.30.70.100">
    <property type="match status" value="1"/>
</dbReference>
<keyword evidence="2" id="KW-0732">Signal</keyword>
<feature type="chain" id="PRO_5022846708" evidence="2">
    <location>
        <begin position="25"/>
        <end position="161"/>
    </location>
</feature>
<dbReference type="RefSeq" id="WP_147098970.1">
    <property type="nucleotide sequence ID" value="NZ_VOOS01000002.1"/>
</dbReference>
<dbReference type="InterPro" id="IPR006121">
    <property type="entry name" value="HMA_dom"/>
</dbReference>
<proteinExistence type="predicted"/>
<keyword evidence="5" id="KW-1185">Reference proteome</keyword>
<accession>A0A5C6RUN2</accession>
<protein>
    <submittedName>
        <fullName evidence="4">Heavy-metal-associated domain-containing protein</fullName>
    </submittedName>
</protein>
<evidence type="ECO:0000256" key="2">
    <source>
        <dbReference type="SAM" id="SignalP"/>
    </source>
</evidence>